<dbReference type="OrthoDB" id="1901372at2759"/>
<name>A0A9Q0JJV0_9ROSI</name>
<sequence>MSNRRCLSRRLLDRKLLNRSLLDRMLLNRRLLDRGLLNRRLLNCRLLNRGLLGCKFLNRRLLHRRLLNCSYTKSNSRLLGFAVGTVENTATAVVGPIYEKFKGVLDDLLVFLEKRGWRNKHEVWRGEEEGKRVGNLAWQIGSSWYAKGF</sequence>
<comment type="caution">
    <text evidence="2">The sequence shown here is derived from an EMBL/GenBank/DDBJ whole genome shotgun (WGS) entry which is preliminary data.</text>
</comment>
<evidence type="ECO:0000313" key="2">
    <source>
        <dbReference type="EMBL" id="KAJ4845311.1"/>
    </source>
</evidence>
<protein>
    <submittedName>
        <fullName evidence="2">Uncharacterized protein</fullName>
    </submittedName>
</protein>
<reference evidence="2" key="2">
    <citation type="journal article" date="2023" name="Plants (Basel)">
        <title>Annotation of the Turnera subulata (Passifloraceae) Draft Genome Reveals the S-Locus Evolved after the Divergence of Turneroideae from Passifloroideae in a Stepwise Manner.</title>
        <authorList>
            <person name="Henning P.M."/>
            <person name="Roalson E.H."/>
            <person name="Mir W."/>
            <person name="McCubbin A.G."/>
            <person name="Shore J.S."/>
        </authorList>
    </citation>
    <scope>NUCLEOTIDE SEQUENCE</scope>
    <source>
        <strain evidence="2">F60SS</strain>
    </source>
</reference>
<evidence type="ECO:0000256" key="1">
    <source>
        <dbReference type="ARBA" id="ARBA00009737"/>
    </source>
</evidence>
<dbReference type="Proteomes" id="UP001141552">
    <property type="component" value="Unassembled WGS sequence"/>
</dbReference>
<accession>A0A9Q0JJV0</accession>
<organism evidence="2 3">
    <name type="scientific">Turnera subulata</name>
    <dbReference type="NCBI Taxonomy" id="218843"/>
    <lineage>
        <taxon>Eukaryota</taxon>
        <taxon>Viridiplantae</taxon>
        <taxon>Streptophyta</taxon>
        <taxon>Embryophyta</taxon>
        <taxon>Tracheophyta</taxon>
        <taxon>Spermatophyta</taxon>
        <taxon>Magnoliopsida</taxon>
        <taxon>eudicotyledons</taxon>
        <taxon>Gunneridae</taxon>
        <taxon>Pentapetalae</taxon>
        <taxon>rosids</taxon>
        <taxon>fabids</taxon>
        <taxon>Malpighiales</taxon>
        <taxon>Passifloraceae</taxon>
        <taxon>Turnera</taxon>
    </lineage>
</organism>
<comment type="similarity">
    <text evidence="1">Belongs to the REF/SRPP family.</text>
</comment>
<reference evidence="2" key="1">
    <citation type="submission" date="2022-02" db="EMBL/GenBank/DDBJ databases">
        <authorList>
            <person name="Henning P.M."/>
            <person name="McCubbin A.G."/>
            <person name="Shore J.S."/>
        </authorList>
    </citation>
    <scope>NUCLEOTIDE SEQUENCE</scope>
    <source>
        <strain evidence="2">F60SS</strain>
        <tissue evidence="2">Leaves</tissue>
    </source>
</reference>
<dbReference type="Pfam" id="PF05755">
    <property type="entry name" value="REF"/>
    <property type="match status" value="1"/>
</dbReference>
<dbReference type="AlphaFoldDB" id="A0A9Q0JJV0"/>
<keyword evidence="3" id="KW-1185">Reference proteome</keyword>
<dbReference type="EMBL" id="JAKUCV010001721">
    <property type="protein sequence ID" value="KAJ4845311.1"/>
    <property type="molecule type" value="Genomic_DNA"/>
</dbReference>
<evidence type="ECO:0000313" key="3">
    <source>
        <dbReference type="Proteomes" id="UP001141552"/>
    </source>
</evidence>
<gene>
    <name evidence="2" type="ORF">Tsubulata_025419</name>
</gene>
<proteinExistence type="inferred from homology"/>
<dbReference type="InterPro" id="IPR008802">
    <property type="entry name" value="REF"/>
</dbReference>